<dbReference type="AlphaFoldDB" id="A0A7U9PYZ9"/>
<protein>
    <submittedName>
        <fullName evidence="1">Uncharacterized protein</fullName>
    </submittedName>
</protein>
<evidence type="ECO:0000313" key="2">
    <source>
        <dbReference type="Proteomes" id="UP000287830"/>
    </source>
</evidence>
<reference evidence="1 2" key="1">
    <citation type="submission" date="2018-11" db="EMBL/GenBank/DDBJ databases">
        <title>Whole genome sequence of Streptomyces chrestomyceticus NBRC 13444(T).</title>
        <authorList>
            <person name="Komaki H."/>
            <person name="Tamura T."/>
        </authorList>
    </citation>
    <scope>NUCLEOTIDE SEQUENCE [LARGE SCALE GENOMIC DNA]</scope>
    <source>
        <strain evidence="1 2">NBRC 13444</strain>
    </source>
</reference>
<gene>
    <name evidence="1" type="ORF">OEIGOIKO_04080</name>
</gene>
<name>A0A7U9PYZ9_9ACTN</name>
<dbReference type="EMBL" id="BHZC01000001">
    <property type="protein sequence ID" value="GCD36320.1"/>
    <property type="molecule type" value="Genomic_DNA"/>
</dbReference>
<proteinExistence type="predicted"/>
<evidence type="ECO:0000313" key="1">
    <source>
        <dbReference type="EMBL" id="GCD36320.1"/>
    </source>
</evidence>
<organism evidence="1 2">
    <name type="scientific">Streptomyces chrestomyceticus JCM 4735</name>
    <dbReference type="NCBI Taxonomy" id="1306181"/>
    <lineage>
        <taxon>Bacteria</taxon>
        <taxon>Bacillati</taxon>
        <taxon>Actinomycetota</taxon>
        <taxon>Actinomycetes</taxon>
        <taxon>Kitasatosporales</taxon>
        <taxon>Streptomycetaceae</taxon>
        <taxon>Streptomyces</taxon>
    </lineage>
</organism>
<comment type="caution">
    <text evidence="1">The sequence shown here is derived from an EMBL/GenBank/DDBJ whole genome shotgun (WGS) entry which is preliminary data.</text>
</comment>
<sequence>MADDPKTGRMVNHTMIVSFDRPLPDTELDRYLADIERVMLDTGLVQSVVARRHLPVPGEEAVAALVATAIVQMVLPDTDALAKAFTAPGVHEVIEYWQARHPYKVAWANHEPLA</sequence>
<dbReference type="Proteomes" id="UP000287830">
    <property type="component" value="Unassembled WGS sequence"/>
</dbReference>
<accession>A0A7U9PYZ9</accession>